<evidence type="ECO:0000313" key="1">
    <source>
        <dbReference type="EMBL" id="KYF54246.1"/>
    </source>
</evidence>
<dbReference type="PROSITE" id="PS51257">
    <property type="entry name" value="PROKAR_LIPOPROTEIN"/>
    <property type="match status" value="1"/>
</dbReference>
<name>A0A150PEZ4_SORCE</name>
<gene>
    <name evidence="1" type="ORF">BE04_04695</name>
</gene>
<comment type="caution">
    <text evidence="1">The sequence shown here is derived from an EMBL/GenBank/DDBJ whole genome shotgun (WGS) entry which is preliminary data.</text>
</comment>
<proteinExistence type="predicted"/>
<reference evidence="1 2" key="1">
    <citation type="submission" date="2014-02" db="EMBL/GenBank/DDBJ databases">
        <title>The small core and large imbalanced accessory genome model reveals a collaborative survival strategy of Sorangium cellulosum strains in nature.</title>
        <authorList>
            <person name="Han K."/>
            <person name="Peng R."/>
            <person name="Blom J."/>
            <person name="Li Y.-Z."/>
        </authorList>
    </citation>
    <scope>NUCLEOTIDE SEQUENCE [LARGE SCALE GENOMIC DNA]</scope>
    <source>
        <strain evidence="1 2">So0157-18</strain>
    </source>
</reference>
<evidence type="ECO:0000313" key="2">
    <source>
        <dbReference type="Proteomes" id="UP000075604"/>
    </source>
</evidence>
<accession>A0A150PEZ4</accession>
<protein>
    <submittedName>
        <fullName evidence="1">Uncharacterized protein</fullName>
    </submittedName>
</protein>
<dbReference type="AlphaFoldDB" id="A0A150PEZ4"/>
<organism evidence="1 2">
    <name type="scientific">Sorangium cellulosum</name>
    <name type="common">Polyangium cellulosum</name>
    <dbReference type="NCBI Taxonomy" id="56"/>
    <lineage>
        <taxon>Bacteria</taxon>
        <taxon>Pseudomonadati</taxon>
        <taxon>Myxococcota</taxon>
        <taxon>Polyangia</taxon>
        <taxon>Polyangiales</taxon>
        <taxon>Polyangiaceae</taxon>
        <taxon>Sorangium</taxon>
    </lineage>
</organism>
<dbReference type="Proteomes" id="UP000075604">
    <property type="component" value="Unassembled WGS sequence"/>
</dbReference>
<sequence length="111" mass="12129">MRELEPPAPFTITRRAFVAALSAAPSLAACSKAEPGGGQGDRAAGDYEVLELRHQGFAGVVSVPELAEDLGYLAPLKLTTSSCCHEFMLKEYLSRSGLTRSRRSRWWCCRP</sequence>
<dbReference type="EMBL" id="JELX01002798">
    <property type="protein sequence ID" value="KYF54246.1"/>
    <property type="molecule type" value="Genomic_DNA"/>
</dbReference>